<dbReference type="PANTHER" id="PTHR47331:SF4">
    <property type="entry name" value="PEPTIDASE S1 DOMAIN-CONTAINING PROTEIN"/>
    <property type="match status" value="1"/>
</dbReference>
<dbReference type="Pfam" id="PF05380">
    <property type="entry name" value="Peptidase_A17"/>
    <property type="match status" value="1"/>
</dbReference>
<protein>
    <recommendedName>
        <fullName evidence="1">Integrase catalytic domain-containing protein</fullName>
    </recommendedName>
</protein>
<dbReference type="Proteomes" id="UP000499080">
    <property type="component" value="Unassembled WGS sequence"/>
</dbReference>
<dbReference type="PANTHER" id="PTHR47331">
    <property type="entry name" value="PHD-TYPE DOMAIN-CONTAINING PROTEIN"/>
    <property type="match status" value="1"/>
</dbReference>
<dbReference type="Gene3D" id="3.30.420.10">
    <property type="entry name" value="Ribonuclease H-like superfamily/Ribonuclease H"/>
    <property type="match status" value="1"/>
</dbReference>
<dbReference type="InterPro" id="IPR001584">
    <property type="entry name" value="Integrase_cat-core"/>
</dbReference>
<sequence>MDDIVTEAPDLETARRLQSQLRDALKSCGMTLHKWSSNSPELLNSSLSTDVEHSFSVDTDLSVKTLGISWKPFQDRFVFKVSISIKPSYTKREVLSVIDRLYDPLGFLGPVLTRAKVLLQRLWQQRLDWDDVLPNPIADEWKEFVTTMKCIEKVKIRFILIDTWLRIVLQGFADASEAACGAVVYLQCFYQNNSAKVTILASKSRVAPIRVISIPRLELCACVLLAQLVQKIRSSLRLEISDIVLHTDSTIALAWLNTPANHLKTFIANRVSKVQRLTENCCWTHVPSHLNPADLVSRGLSPRDLPELKLWWSDPSFLKRCKLSSGPGPPLMNESEYSCELKNGVVPEMPISSICVSTNSDLSFLSDLLCMMSGPLCASELNQAENRLVGMIQGEVFSAEIRDLQCQKGVLPNSKLKNLNPFLDSYGVLRVRGRLGNSNLPYVAKYPAILPNKHKLTNQIIVYFHLKNLHIGASSLLHCVRERFWPLNGRSLCRKIVHECVVCFKAKPVVTSQLMGNLPRDRVVPDYNFNCSGVDFCGPFMIRYRNQRKGVLHKMYICIFVCFVPKAIHIEIVSDLKSEAFIATLKRLFGRRGKCAKLYSDNGKTFVDANLEIKGLLKLVKEPDEKLSGFLSAEGIEWKFIPPRAPSFGGLWETAVKSAKYHLKRIVGRSNLTYEEFLTVCIQIEGILNSRPLCPLSSSADDLTALTPAHFLIGRSMNSIIEPNLTDLSEGALKRWQRVTRLVQLIWNKWHRAICNHRAK</sequence>
<evidence type="ECO:0000313" key="3">
    <source>
        <dbReference type="Proteomes" id="UP000499080"/>
    </source>
</evidence>
<comment type="caution">
    <text evidence="2">The sequence shown here is derived from an EMBL/GenBank/DDBJ whole genome shotgun (WGS) entry which is preliminary data.</text>
</comment>
<dbReference type="PROSITE" id="PS50994">
    <property type="entry name" value="INTEGRASE"/>
    <property type="match status" value="1"/>
</dbReference>
<reference evidence="2 3" key="1">
    <citation type="journal article" date="2019" name="Sci. Rep.">
        <title>Orb-weaving spider Araneus ventricosus genome elucidates the spidroin gene catalogue.</title>
        <authorList>
            <person name="Kono N."/>
            <person name="Nakamura H."/>
            <person name="Ohtoshi R."/>
            <person name="Moran D.A.P."/>
            <person name="Shinohara A."/>
            <person name="Yoshida Y."/>
            <person name="Fujiwara M."/>
            <person name="Mori M."/>
            <person name="Tomita M."/>
            <person name="Arakawa K."/>
        </authorList>
    </citation>
    <scope>NUCLEOTIDE SEQUENCE [LARGE SCALE GENOMIC DNA]</scope>
</reference>
<keyword evidence="3" id="KW-1185">Reference proteome</keyword>
<dbReference type="EMBL" id="BGPR01008301">
    <property type="protein sequence ID" value="GBN32855.1"/>
    <property type="molecule type" value="Genomic_DNA"/>
</dbReference>
<evidence type="ECO:0000313" key="2">
    <source>
        <dbReference type="EMBL" id="GBN32855.1"/>
    </source>
</evidence>
<dbReference type="GO" id="GO:0003676">
    <property type="term" value="F:nucleic acid binding"/>
    <property type="evidence" value="ECO:0007669"/>
    <property type="project" value="InterPro"/>
</dbReference>
<dbReference type="GO" id="GO:0015074">
    <property type="term" value="P:DNA integration"/>
    <property type="evidence" value="ECO:0007669"/>
    <property type="project" value="InterPro"/>
</dbReference>
<dbReference type="SUPFAM" id="SSF53098">
    <property type="entry name" value="Ribonuclease H-like"/>
    <property type="match status" value="1"/>
</dbReference>
<evidence type="ECO:0000259" key="1">
    <source>
        <dbReference type="PROSITE" id="PS50994"/>
    </source>
</evidence>
<dbReference type="Pfam" id="PF17921">
    <property type="entry name" value="Integrase_H2C2"/>
    <property type="match status" value="1"/>
</dbReference>
<dbReference type="AlphaFoldDB" id="A0A4Y2N0L2"/>
<dbReference type="InterPro" id="IPR036397">
    <property type="entry name" value="RNaseH_sf"/>
</dbReference>
<feature type="domain" description="Integrase catalytic" evidence="1">
    <location>
        <begin position="521"/>
        <end position="716"/>
    </location>
</feature>
<accession>A0A4Y2N0L2</accession>
<proteinExistence type="predicted"/>
<organism evidence="2 3">
    <name type="scientific">Araneus ventricosus</name>
    <name type="common">Orbweaver spider</name>
    <name type="synonym">Epeira ventricosa</name>
    <dbReference type="NCBI Taxonomy" id="182803"/>
    <lineage>
        <taxon>Eukaryota</taxon>
        <taxon>Metazoa</taxon>
        <taxon>Ecdysozoa</taxon>
        <taxon>Arthropoda</taxon>
        <taxon>Chelicerata</taxon>
        <taxon>Arachnida</taxon>
        <taxon>Araneae</taxon>
        <taxon>Araneomorphae</taxon>
        <taxon>Entelegynae</taxon>
        <taxon>Araneoidea</taxon>
        <taxon>Araneidae</taxon>
        <taxon>Araneus</taxon>
    </lineage>
</organism>
<dbReference type="InterPro" id="IPR041588">
    <property type="entry name" value="Integrase_H2C2"/>
</dbReference>
<gene>
    <name evidence="2" type="ORF">AVEN_14027_1</name>
</gene>
<dbReference type="OrthoDB" id="6769745at2759"/>
<dbReference type="InterPro" id="IPR012337">
    <property type="entry name" value="RNaseH-like_sf"/>
</dbReference>
<name>A0A4Y2N0L2_ARAVE</name>
<dbReference type="InterPro" id="IPR008042">
    <property type="entry name" value="Retrotrans_Pao"/>
</dbReference>